<evidence type="ECO:0000256" key="1">
    <source>
        <dbReference type="SAM" id="MobiDB-lite"/>
    </source>
</evidence>
<evidence type="ECO:0000313" key="3">
    <source>
        <dbReference type="Proteomes" id="UP000249725"/>
    </source>
</evidence>
<accession>A0A328ATW4</accession>
<gene>
    <name evidence="2" type="ORF">DJ018_03015</name>
</gene>
<comment type="caution">
    <text evidence="2">The sequence shown here is derived from an EMBL/GenBank/DDBJ whole genome shotgun (WGS) entry which is preliminary data.</text>
</comment>
<dbReference type="RefSeq" id="WP_111513406.1">
    <property type="nucleotide sequence ID" value="NZ_QFYR01000001.1"/>
</dbReference>
<organism evidence="2 3">
    <name type="scientific">Phenylobacterium deserti</name>
    <dbReference type="NCBI Taxonomy" id="1914756"/>
    <lineage>
        <taxon>Bacteria</taxon>
        <taxon>Pseudomonadati</taxon>
        <taxon>Pseudomonadota</taxon>
        <taxon>Alphaproteobacteria</taxon>
        <taxon>Caulobacterales</taxon>
        <taxon>Caulobacteraceae</taxon>
        <taxon>Phenylobacterium</taxon>
    </lineage>
</organism>
<proteinExistence type="predicted"/>
<dbReference type="Proteomes" id="UP000249725">
    <property type="component" value="Unassembled WGS sequence"/>
</dbReference>
<dbReference type="AlphaFoldDB" id="A0A328ATW4"/>
<reference evidence="3" key="1">
    <citation type="submission" date="2018-05" db="EMBL/GenBank/DDBJ databases">
        <authorList>
            <person name="Li X."/>
        </authorList>
    </citation>
    <scope>NUCLEOTIDE SEQUENCE [LARGE SCALE GENOMIC DNA]</scope>
    <source>
        <strain evidence="3">YIM 73061</strain>
    </source>
</reference>
<keyword evidence="3" id="KW-1185">Reference proteome</keyword>
<evidence type="ECO:0000313" key="2">
    <source>
        <dbReference type="EMBL" id="RAK56954.1"/>
    </source>
</evidence>
<dbReference type="EMBL" id="QFYR01000001">
    <property type="protein sequence ID" value="RAK56954.1"/>
    <property type="molecule type" value="Genomic_DNA"/>
</dbReference>
<name>A0A328ATW4_9CAUL</name>
<feature type="region of interest" description="Disordered" evidence="1">
    <location>
        <begin position="40"/>
        <end position="63"/>
    </location>
</feature>
<sequence>MRFELQQVGAEWIVARSGVELARFESQQLALEDVAARLEAEGDPEAPNGLSLNFARPAAADET</sequence>
<protein>
    <submittedName>
        <fullName evidence="2">Uncharacterized protein</fullName>
    </submittedName>
</protein>